<dbReference type="EMBL" id="JAAAUY010000519">
    <property type="protein sequence ID" value="KAF9328938.1"/>
    <property type="molecule type" value="Genomic_DNA"/>
</dbReference>
<dbReference type="PROSITE" id="PS51144">
    <property type="entry name" value="ALPHA_CA_2"/>
    <property type="match status" value="1"/>
</dbReference>
<gene>
    <name evidence="9" type="ORF">BG006_007945</name>
</gene>
<name>A0A9P5SGJ6_9FUNG</name>
<dbReference type="AlphaFoldDB" id="A0A9P5SGJ6"/>
<feature type="signal peptide" evidence="7">
    <location>
        <begin position="1"/>
        <end position="20"/>
    </location>
</feature>
<evidence type="ECO:0000259" key="8">
    <source>
        <dbReference type="PROSITE" id="PS51144"/>
    </source>
</evidence>
<evidence type="ECO:0000256" key="1">
    <source>
        <dbReference type="ARBA" id="ARBA00010718"/>
    </source>
</evidence>
<evidence type="ECO:0000256" key="2">
    <source>
        <dbReference type="ARBA" id="ARBA00012925"/>
    </source>
</evidence>
<dbReference type="GO" id="GO:0004089">
    <property type="term" value="F:carbonate dehydratase activity"/>
    <property type="evidence" value="ECO:0007669"/>
    <property type="project" value="UniProtKB-EC"/>
</dbReference>
<comment type="caution">
    <text evidence="9">The sequence shown here is derived from an EMBL/GenBank/DDBJ whole genome shotgun (WGS) entry which is preliminary data.</text>
</comment>
<evidence type="ECO:0000256" key="3">
    <source>
        <dbReference type="ARBA" id="ARBA00022723"/>
    </source>
</evidence>
<feature type="domain" description="Alpha-carbonic anhydrase" evidence="8">
    <location>
        <begin position="23"/>
        <end position="276"/>
    </location>
</feature>
<dbReference type="PANTHER" id="PTHR18952">
    <property type="entry name" value="CARBONIC ANHYDRASE"/>
    <property type="match status" value="1"/>
</dbReference>
<proteinExistence type="inferred from homology"/>
<protein>
    <recommendedName>
        <fullName evidence="2">carbonic anhydrase</fullName>
        <ecNumber evidence="2">4.2.1.1</ecNumber>
    </recommendedName>
</protein>
<evidence type="ECO:0000256" key="5">
    <source>
        <dbReference type="ARBA" id="ARBA00023239"/>
    </source>
</evidence>
<evidence type="ECO:0000256" key="6">
    <source>
        <dbReference type="ARBA" id="ARBA00048348"/>
    </source>
</evidence>
<sequence length="276" mass="30273">MKFTLTFVAAVSALLSTASAAGTHWTYGQDNAGPQHWGTLDPLYGTCGTGKRQSPIDIALGAPYVTLQKKKMAIEYKPLHNVLCGYDGHAVKCEWESGPNHYNTNTITIKGKKYNLVNFHFHTPSEHRIDNHFADGELHLVHQAADGALAVVGFLLEIQAKANPFFNFVTALDKKVDMAAAGHGFLVKNPKTGAEEAGKEQIKYKVAKVDFSSLIKATGTFGPRWEYDGSLTVPPCTEGVSWNVVKTTIPLGLEQYDALVDLEEFNARFIQDRPHA</sequence>
<accession>A0A9P5SGJ6</accession>
<evidence type="ECO:0000256" key="7">
    <source>
        <dbReference type="SAM" id="SignalP"/>
    </source>
</evidence>
<dbReference type="PANTHER" id="PTHR18952:SF265">
    <property type="entry name" value="CARBONIC ANHYDRASE"/>
    <property type="match status" value="1"/>
</dbReference>
<evidence type="ECO:0000256" key="4">
    <source>
        <dbReference type="ARBA" id="ARBA00022833"/>
    </source>
</evidence>
<dbReference type="Gene3D" id="3.10.200.10">
    <property type="entry name" value="Alpha carbonic anhydrase"/>
    <property type="match status" value="1"/>
</dbReference>
<keyword evidence="10" id="KW-1185">Reference proteome</keyword>
<dbReference type="Pfam" id="PF00194">
    <property type="entry name" value="Carb_anhydrase"/>
    <property type="match status" value="1"/>
</dbReference>
<keyword evidence="4" id="KW-0862">Zinc</keyword>
<dbReference type="SMART" id="SM01057">
    <property type="entry name" value="Carb_anhydrase"/>
    <property type="match status" value="1"/>
</dbReference>
<keyword evidence="5" id="KW-0456">Lyase</keyword>
<keyword evidence="7" id="KW-0732">Signal</keyword>
<dbReference type="GO" id="GO:0008270">
    <property type="term" value="F:zinc ion binding"/>
    <property type="evidence" value="ECO:0007669"/>
    <property type="project" value="InterPro"/>
</dbReference>
<dbReference type="InterPro" id="IPR023561">
    <property type="entry name" value="Carbonic_anhydrase_a-class"/>
</dbReference>
<feature type="chain" id="PRO_5040425930" description="carbonic anhydrase" evidence="7">
    <location>
        <begin position="21"/>
        <end position="276"/>
    </location>
</feature>
<evidence type="ECO:0000313" key="9">
    <source>
        <dbReference type="EMBL" id="KAF9328938.1"/>
    </source>
</evidence>
<dbReference type="CDD" id="cd03124">
    <property type="entry name" value="alpha_CA_prokaryotic_like"/>
    <property type="match status" value="1"/>
</dbReference>
<comment type="similarity">
    <text evidence="1">Belongs to the alpha-carbonic anhydrase family.</text>
</comment>
<organism evidence="9 10">
    <name type="scientific">Podila minutissima</name>
    <dbReference type="NCBI Taxonomy" id="64525"/>
    <lineage>
        <taxon>Eukaryota</taxon>
        <taxon>Fungi</taxon>
        <taxon>Fungi incertae sedis</taxon>
        <taxon>Mucoromycota</taxon>
        <taxon>Mortierellomycotina</taxon>
        <taxon>Mortierellomycetes</taxon>
        <taxon>Mortierellales</taxon>
        <taxon>Mortierellaceae</taxon>
        <taxon>Podila</taxon>
    </lineage>
</organism>
<evidence type="ECO:0000313" key="10">
    <source>
        <dbReference type="Proteomes" id="UP000696485"/>
    </source>
</evidence>
<dbReference type="InterPro" id="IPR041891">
    <property type="entry name" value="Alpha_CA_prokaryot-like"/>
</dbReference>
<keyword evidence="3" id="KW-0479">Metal-binding</keyword>
<dbReference type="Proteomes" id="UP000696485">
    <property type="component" value="Unassembled WGS sequence"/>
</dbReference>
<comment type="catalytic activity">
    <reaction evidence="6">
        <text>hydrogencarbonate + H(+) = CO2 + H2O</text>
        <dbReference type="Rhea" id="RHEA:10748"/>
        <dbReference type="ChEBI" id="CHEBI:15377"/>
        <dbReference type="ChEBI" id="CHEBI:15378"/>
        <dbReference type="ChEBI" id="CHEBI:16526"/>
        <dbReference type="ChEBI" id="CHEBI:17544"/>
        <dbReference type="EC" id="4.2.1.1"/>
    </reaction>
</comment>
<dbReference type="EC" id="4.2.1.1" evidence="2"/>
<dbReference type="InterPro" id="IPR001148">
    <property type="entry name" value="CA_dom"/>
</dbReference>
<dbReference type="InterPro" id="IPR036398">
    <property type="entry name" value="CA_dom_sf"/>
</dbReference>
<reference evidence="9" key="1">
    <citation type="journal article" date="2020" name="Fungal Divers.">
        <title>Resolving the Mortierellaceae phylogeny through synthesis of multi-gene phylogenetics and phylogenomics.</title>
        <authorList>
            <person name="Vandepol N."/>
            <person name="Liber J."/>
            <person name="Desiro A."/>
            <person name="Na H."/>
            <person name="Kennedy M."/>
            <person name="Barry K."/>
            <person name="Grigoriev I.V."/>
            <person name="Miller A.N."/>
            <person name="O'Donnell K."/>
            <person name="Stajich J.E."/>
            <person name="Bonito G."/>
        </authorList>
    </citation>
    <scope>NUCLEOTIDE SEQUENCE</scope>
    <source>
        <strain evidence="9">NVP1</strain>
    </source>
</reference>
<dbReference type="SUPFAM" id="SSF51069">
    <property type="entry name" value="Carbonic anhydrase"/>
    <property type="match status" value="1"/>
</dbReference>